<reference evidence="4" key="1">
    <citation type="journal article" date="2012" name="G3 (Bethesda)">
        <title>Pichia sorbitophila, an interspecies yeast hybrid reveals early steps of genome resolution following polyploidization.</title>
        <authorList>
            <person name="Leh Louis V."/>
            <person name="Despons L."/>
            <person name="Friedrich A."/>
            <person name="Martin T."/>
            <person name="Durrens P."/>
            <person name="Casaregola S."/>
            <person name="Neuveglise C."/>
            <person name="Fairhead C."/>
            <person name="Marck C."/>
            <person name="Cruz J.A."/>
            <person name="Straub M.L."/>
            <person name="Kugler V."/>
            <person name="Sacerdot C."/>
            <person name="Uzunov Z."/>
            <person name="Thierry A."/>
            <person name="Weiss S."/>
            <person name="Bleykasten C."/>
            <person name="De Montigny J."/>
            <person name="Jacques N."/>
            <person name="Jung P."/>
            <person name="Lemaire M."/>
            <person name="Mallet S."/>
            <person name="Morel G."/>
            <person name="Richard G.F."/>
            <person name="Sarkar A."/>
            <person name="Savel G."/>
            <person name="Schacherer J."/>
            <person name="Seret M.L."/>
            <person name="Talla E."/>
            <person name="Samson G."/>
            <person name="Jubin C."/>
            <person name="Poulain J."/>
            <person name="Vacherie B."/>
            <person name="Barbe V."/>
            <person name="Pelletier E."/>
            <person name="Sherman D.J."/>
            <person name="Westhof E."/>
            <person name="Weissenbach J."/>
            <person name="Baret P.V."/>
            <person name="Wincker P."/>
            <person name="Gaillardin C."/>
            <person name="Dujon B."/>
            <person name="Souciet J.L."/>
        </authorList>
    </citation>
    <scope>NUCLEOTIDE SEQUENCE [LARGE SCALE GENOMIC DNA]</scope>
    <source>
        <strain evidence="4">CBS 270.75 / DBVPG 7215 / KCTC 17166 / NRRL Y-17582</strain>
    </source>
</reference>
<evidence type="ECO:0000313" key="3">
    <source>
        <dbReference type="EMBL" id="AET37570.1"/>
    </source>
</evidence>
<dbReference type="EMBL" id="CP002497">
    <property type="protein sequence ID" value="AET37570.1"/>
    <property type="molecule type" value="Genomic_DNA"/>
</dbReference>
<evidence type="ECO:0000256" key="1">
    <source>
        <dbReference type="SAM" id="MobiDB-lite"/>
    </source>
</evidence>
<dbReference type="GO" id="GO:0030490">
    <property type="term" value="P:maturation of SSU-rRNA"/>
    <property type="evidence" value="ECO:0007669"/>
    <property type="project" value="EnsemblFungi"/>
</dbReference>
<dbReference type="GO" id="GO:0140597">
    <property type="term" value="F:protein carrier chaperone"/>
    <property type="evidence" value="ECO:0007669"/>
    <property type="project" value="EnsemblFungi"/>
</dbReference>
<evidence type="ECO:0000259" key="2">
    <source>
        <dbReference type="Pfam" id="PF04194"/>
    </source>
</evidence>
<evidence type="ECO:0000313" key="4">
    <source>
        <dbReference type="Proteomes" id="UP000006790"/>
    </source>
</evidence>
<dbReference type="KEGG" id="erc:Ecym_1336"/>
<protein>
    <recommendedName>
        <fullName evidence="2">Programmed cell death protein 2 C-terminal domain-containing protein</fullName>
    </recommendedName>
</protein>
<dbReference type="OrthoDB" id="443682at2759"/>
<dbReference type="RefSeq" id="XP_003644387.1">
    <property type="nucleotide sequence ID" value="XM_003644339.1"/>
</dbReference>
<dbReference type="OMA" id="LMPKMIL"/>
<dbReference type="PANTHER" id="PTHR47524">
    <property type="entry name" value="20S RRNA ACCUMULATION PROTEIN 4"/>
    <property type="match status" value="1"/>
</dbReference>
<dbReference type="HOGENOM" id="CLU_031771_0_0_1"/>
<accession>G8JNA6</accession>
<dbReference type="Proteomes" id="UP000006790">
    <property type="component" value="Chromosome 1"/>
</dbReference>
<feature type="domain" description="Programmed cell death protein 2 C-terminal" evidence="2">
    <location>
        <begin position="297"/>
        <end position="406"/>
    </location>
</feature>
<dbReference type="AlphaFoldDB" id="G8JNA6"/>
<name>G8JNA6_ERECY</name>
<dbReference type="GeneID" id="11469689"/>
<dbReference type="GO" id="GO:0051082">
    <property type="term" value="F:unfolded protein binding"/>
    <property type="evidence" value="ECO:0007669"/>
    <property type="project" value="EnsemblFungi"/>
</dbReference>
<gene>
    <name evidence="3" type="ordered locus">Ecym_1336</name>
</gene>
<dbReference type="eggNOG" id="KOG2061">
    <property type="taxonomic scope" value="Eukaryota"/>
</dbReference>
<keyword evidence="4" id="KW-1185">Reference proteome</keyword>
<proteinExistence type="predicted"/>
<dbReference type="STRING" id="931890.G8JNA6"/>
<feature type="region of interest" description="Disordered" evidence="1">
    <location>
        <begin position="138"/>
        <end position="173"/>
    </location>
</feature>
<dbReference type="FunCoup" id="G8JNA6">
    <property type="interactions" value="335"/>
</dbReference>
<dbReference type="Pfam" id="PF04194">
    <property type="entry name" value="PDCD2_C"/>
    <property type="match status" value="1"/>
</dbReference>
<organism evidence="3 4">
    <name type="scientific">Eremothecium cymbalariae (strain CBS 270.75 / DBVPG 7215 / KCTC 17166 / NRRL Y-17582)</name>
    <name type="common">Yeast</name>
    <dbReference type="NCBI Taxonomy" id="931890"/>
    <lineage>
        <taxon>Eukaryota</taxon>
        <taxon>Fungi</taxon>
        <taxon>Dikarya</taxon>
        <taxon>Ascomycota</taxon>
        <taxon>Saccharomycotina</taxon>
        <taxon>Saccharomycetes</taxon>
        <taxon>Saccharomycetales</taxon>
        <taxon>Saccharomycetaceae</taxon>
        <taxon>Eremothecium</taxon>
    </lineage>
</organism>
<dbReference type="InterPro" id="IPR007320">
    <property type="entry name" value="PDCD2_C"/>
</dbReference>
<dbReference type="PANTHER" id="PTHR47524:SF1">
    <property type="entry name" value="20S RRNA ACCUMULATION PROTEIN 4"/>
    <property type="match status" value="1"/>
</dbReference>
<dbReference type="GO" id="GO:0005829">
    <property type="term" value="C:cytosol"/>
    <property type="evidence" value="ECO:0007669"/>
    <property type="project" value="EnsemblFungi"/>
</dbReference>
<sequence>MSSVEELISDGEEECGTEQTSQVYLGFVDTAIRESDEVSVEESFIGGEPVWLHADSRPDEKLLSCKACKSVENMKLLLQAFAPLDSQQVYEVCERSGIVLSTEEFIRDSDDRVLYVFICSKCARKAGSIVCIRGVRRRSSDPSRGAPKQVAADAGRSDTVDEEKEVENNNNPFASVGFGTFGNPFNQDAEKNPFMKKDSSGDAKVVVSEQEMKPSTARKLHDAQPYKKFDKEVAFPGFFLYVEGESFKGRVPDHLKLPKNLKIDKNALELSADEDELKNGPIKLDPRTEKLSKFLDDDVFQKFQEVVGYNPLQVLRYNYGGKPLYYARTAKKFEDVVAAPSANPSSRRIYEMQLMPKMIMDLEDEISIESGMEWGTIMIFTDVENYVTEFDKNNVGYMEESVVVQWETS</sequence>
<dbReference type="InParanoid" id="G8JNA6"/>